<sequence>MSALPTPATYTVQTLKTLRADRRGPVLFIELNTPDQGNTVTDTLLDELLAVLDEQDPDIRVIVLSGAGTDFCLGGDRTEFAEQLTDDPTGSAIRVSGTKARRVCEALTNNPAVTIARIQGKAIGAGLALALACDLRVGADTATFRLPELALGLPLAWGGLLPRLLAEVGAARVRELFLTSRAFTAHEAQALSILQNVVPEQELDAAVTAWAKPILRRSPAALRVTKLLFNAHAAGARLADASTLDSELMASVLAEAEYTRTQGQRRTGHLI</sequence>
<evidence type="ECO:0000313" key="4">
    <source>
        <dbReference type="Proteomes" id="UP001501532"/>
    </source>
</evidence>
<organism evidence="3 4">
    <name type="scientific">Streptomyces glomeratus</name>
    <dbReference type="NCBI Taxonomy" id="284452"/>
    <lineage>
        <taxon>Bacteria</taxon>
        <taxon>Bacillati</taxon>
        <taxon>Actinomycetota</taxon>
        <taxon>Actinomycetes</taxon>
        <taxon>Kitasatosporales</taxon>
        <taxon>Streptomycetaceae</taxon>
        <taxon>Streptomyces</taxon>
    </lineage>
</organism>
<evidence type="ECO:0000256" key="2">
    <source>
        <dbReference type="RuleBase" id="RU003707"/>
    </source>
</evidence>
<dbReference type="RefSeq" id="WP_234519004.1">
    <property type="nucleotide sequence ID" value="NZ_BAAAUF010000087.1"/>
</dbReference>
<dbReference type="Proteomes" id="UP001501532">
    <property type="component" value="Unassembled WGS sequence"/>
</dbReference>
<keyword evidence="4" id="KW-1185">Reference proteome</keyword>
<comment type="similarity">
    <text evidence="1 2">Belongs to the enoyl-CoA hydratase/isomerase family.</text>
</comment>
<dbReference type="SUPFAM" id="SSF52096">
    <property type="entry name" value="ClpP/crotonase"/>
    <property type="match status" value="1"/>
</dbReference>
<dbReference type="InterPro" id="IPR029045">
    <property type="entry name" value="ClpP/crotonase-like_dom_sf"/>
</dbReference>
<gene>
    <name evidence="3" type="ORF">GCM10010448_67310</name>
</gene>
<dbReference type="Pfam" id="PF00378">
    <property type="entry name" value="ECH_1"/>
    <property type="match status" value="1"/>
</dbReference>
<dbReference type="EMBL" id="BAAAUF010000087">
    <property type="protein sequence ID" value="GAA3075548.1"/>
    <property type="molecule type" value="Genomic_DNA"/>
</dbReference>
<dbReference type="InterPro" id="IPR001753">
    <property type="entry name" value="Enoyl-CoA_hydra/iso"/>
</dbReference>
<dbReference type="InterPro" id="IPR051683">
    <property type="entry name" value="Enoyl-CoA_Hydratase/Isomerase"/>
</dbReference>
<dbReference type="InterPro" id="IPR018376">
    <property type="entry name" value="Enoyl-CoA_hyd/isom_CS"/>
</dbReference>
<evidence type="ECO:0000313" key="3">
    <source>
        <dbReference type="EMBL" id="GAA3075548.1"/>
    </source>
</evidence>
<reference evidence="4" key="1">
    <citation type="journal article" date="2019" name="Int. J. Syst. Evol. Microbiol.">
        <title>The Global Catalogue of Microorganisms (GCM) 10K type strain sequencing project: providing services to taxonomists for standard genome sequencing and annotation.</title>
        <authorList>
            <consortium name="The Broad Institute Genomics Platform"/>
            <consortium name="The Broad Institute Genome Sequencing Center for Infectious Disease"/>
            <person name="Wu L."/>
            <person name="Ma J."/>
        </authorList>
    </citation>
    <scope>NUCLEOTIDE SEQUENCE [LARGE SCALE GENOMIC DNA]</scope>
    <source>
        <strain evidence="4">JCM 9091</strain>
    </source>
</reference>
<comment type="caution">
    <text evidence="3">The sequence shown here is derived from an EMBL/GenBank/DDBJ whole genome shotgun (WGS) entry which is preliminary data.</text>
</comment>
<dbReference type="PANTHER" id="PTHR42964:SF1">
    <property type="entry name" value="POLYKETIDE BIOSYNTHESIS ENOYL-COA HYDRATASE PKSH-RELATED"/>
    <property type="match status" value="1"/>
</dbReference>
<dbReference type="PROSITE" id="PS00166">
    <property type="entry name" value="ENOYL_COA_HYDRATASE"/>
    <property type="match status" value="1"/>
</dbReference>
<protein>
    <submittedName>
        <fullName evidence="3">Enoyl-CoA hydratase</fullName>
    </submittedName>
</protein>
<evidence type="ECO:0000256" key="1">
    <source>
        <dbReference type="ARBA" id="ARBA00005254"/>
    </source>
</evidence>
<dbReference type="CDD" id="cd06558">
    <property type="entry name" value="crotonase-like"/>
    <property type="match status" value="1"/>
</dbReference>
<name>A0ABP6M3V8_9ACTN</name>
<dbReference type="Gene3D" id="3.90.226.10">
    <property type="entry name" value="2-enoyl-CoA Hydratase, Chain A, domain 1"/>
    <property type="match status" value="1"/>
</dbReference>
<proteinExistence type="inferred from homology"/>
<dbReference type="PANTHER" id="PTHR42964">
    <property type="entry name" value="ENOYL-COA HYDRATASE"/>
    <property type="match status" value="1"/>
</dbReference>
<accession>A0ABP6M3V8</accession>